<dbReference type="AlphaFoldDB" id="A0A314ZKU4"/>
<comment type="caution">
    <text evidence="1">The sequence shown here is derived from an EMBL/GenBank/DDBJ whole genome shotgun (WGS) entry which is preliminary data.</text>
</comment>
<keyword evidence="2" id="KW-1185">Reference proteome</keyword>
<proteinExistence type="predicted"/>
<reference evidence="1 2" key="1">
    <citation type="submission" date="2018-02" db="EMBL/GenBank/DDBJ databases">
        <title>Draft genome of wild Prunus yedoensis var. nudiflora.</title>
        <authorList>
            <person name="Baek S."/>
            <person name="Kim J.-H."/>
            <person name="Choi K."/>
            <person name="Kim G.-B."/>
            <person name="Cho A."/>
            <person name="Jang H."/>
            <person name="Shin C.-H."/>
            <person name="Yu H.-J."/>
            <person name="Mun J.-H."/>
        </authorList>
    </citation>
    <scope>NUCLEOTIDE SEQUENCE [LARGE SCALE GENOMIC DNA]</scope>
    <source>
        <strain evidence="2">cv. Jeju island</strain>
        <tissue evidence="1">Leaf</tissue>
    </source>
</reference>
<evidence type="ECO:0000313" key="2">
    <source>
        <dbReference type="Proteomes" id="UP000250321"/>
    </source>
</evidence>
<sequence>MEITCYLRRVVILQQLLGFLEPQHFRGADPTHGFTRVQLTEQDRKLQVPYNKSPVDRYSKVDGVEKFWVSTPMISVLKSTVQPDHAQK</sequence>
<gene>
    <name evidence="1" type="ORF">Pyn_36834</name>
</gene>
<dbReference type="PANTHER" id="PTHR33681:SF13">
    <property type="entry name" value="ALGINATE LYASE 2 DOMAIN-CONTAINING PROTEIN"/>
    <property type="match status" value="1"/>
</dbReference>
<evidence type="ECO:0000313" key="1">
    <source>
        <dbReference type="EMBL" id="PQQ19340.1"/>
    </source>
</evidence>
<name>A0A314ZKU4_PRUYE</name>
<protein>
    <submittedName>
        <fullName evidence="1">Citrate-binding protein-like</fullName>
    </submittedName>
</protein>
<accession>A0A314ZKU4</accession>
<organism evidence="1 2">
    <name type="scientific">Prunus yedoensis var. nudiflora</name>
    <dbReference type="NCBI Taxonomy" id="2094558"/>
    <lineage>
        <taxon>Eukaryota</taxon>
        <taxon>Viridiplantae</taxon>
        <taxon>Streptophyta</taxon>
        <taxon>Embryophyta</taxon>
        <taxon>Tracheophyta</taxon>
        <taxon>Spermatophyta</taxon>
        <taxon>Magnoliopsida</taxon>
        <taxon>eudicotyledons</taxon>
        <taxon>Gunneridae</taxon>
        <taxon>Pentapetalae</taxon>
        <taxon>rosids</taxon>
        <taxon>fabids</taxon>
        <taxon>Rosales</taxon>
        <taxon>Rosaceae</taxon>
        <taxon>Amygdaloideae</taxon>
        <taxon>Amygdaleae</taxon>
        <taxon>Prunus</taxon>
    </lineage>
</organism>
<dbReference type="PANTHER" id="PTHR33681">
    <property type="entry name" value="BINDING PROTEIN, PUTATIVE, EXPRESSED-RELATED"/>
    <property type="match status" value="1"/>
</dbReference>
<dbReference type="Proteomes" id="UP000250321">
    <property type="component" value="Unassembled WGS sequence"/>
</dbReference>
<dbReference type="EMBL" id="PJQY01000070">
    <property type="protein sequence ID" value="PQQ19340.1"/>
    <property type="molecule type" value="Genomic_DNA"/>
</dbReference>